<dbReference type="InterPro" id="IPR013078">
    <property type="entry name" value="His_Pase_superF_clade-1"/>
</dbReference>
<dbReference type="EMBL" id="JAAXLA010000017">
    <property type="protein sequence ID" value="NMH97929.1"/>
    <property type="molecule type" value="Genomic_DNA"/>
</dbReference>
<comment type="caution">
    <text evidence="2">The sequence shown here is derived from an EMBL/GenBank/DDBJ whole genome shotgun (WGS) entry which is preliminary data.</text>
</comment>
<keyword evidence="1" id="KW-0378">Hydrolase</keyword>
<evidence type="ECO:0000256" key="1">
    <source>
        <dbReference type="ARBA" id="ARBA00022801"/>
    </source>
</evidence>
<dbReference type="Pfam" id="PF00300">
    <property type="entry name" value="His_Phos_1"/>
    <property type="match status" value="1"/>
</dbReference>
<organism evidence="2 3">
    <name type="scientific">Pseudonocardia acidicola</name>
    <dbReference type="NCBI Taxonomy" id="2724939"/>
    <lineage>
        <taxon>Bacteria</taxon>
        <taxon>Bacillati</taxon>
        <taxon>Actinomycetota</taxon>
        <taxon>Actinomycetes</taxon>
        <taxon>Pseudonocardiales</taxon>
        <taxon>Pseudonocardiaceae</taxon>
        <taxon>Pseudonocardia</taxon>
    </lineage>
</organism>
<dbReference type="InterPro" id="IPR051695">
    <property type="entry name" value="Phosphoglycerate_Mutase"/>
</dbReference>
<protein>
    <submittedName>
        <fullName evidence="2">Histidine phosphatase family protein</fullName>
    </submittedName>
</protein>
<sequence length="187" mass="20317">MTPDLSLSNLWTIRHAETESNRKNVFMGGLDVPATAAGLRQAAALGGSLRGQFDHVFSSPLARAAATAAALFPGVRITHDDRLRERGLGVWEGLPKADVRREQPWAFPNAHLDVCYTPPGGEELDSLLARVGSFLADIAPLARTSRVLVVSHNGWIRTAQYLSAEASLDDFHAFPVAQLVPTPMRIR</sequence>
<dbReference type="PANTHER" id="PTHR46517">
    <property type="entry name" value="FRUCTOSE-2,6-BISPHOSPHATASE TIGAR"/>
    <property type="match status" value="1"/>
</dbReference>
<evidence type="ECO:0000313" key="2">
    <source>
        <dbReference type="EMBL" id="NMH97929.1"/>
    </source>
</evidence>
<proteinExistence type="predicted"/>
<dbReference type="SUPFAM" id="SSF53254">
    <property type="entry name" value="Phosphoglycerate mutase-like"/>
    <property type="match status" value="1"/>
</dbReference>
<keyword evidence="3" id="KW-1185">Reference proteome</keyword>
<gene>
    <name evidence="2" type="ORF">HF526_11490</name>
</gene>
<reference evidence="2 3" key="1">
    <citation type="submission" date="2020-04" db="EMBL/GenBank/DDBJ databases">
        <authorList>
            <person name="Klaysubun C."/>
            <person name="Duangmal K."/>
            <person name="Lipun K."/>
        </authorList>
    </citation>
    <scope>NUCLEOTIDE SEQUENCE [LARGE SCALE GENOMIC DNA]</scope>
    <source>
        <strain evidence="2 3">K10HN5</strain>
    </source>
</reference>
<dbReference type="PANTHER" id="PTHR46517:SF1">
    <property type="entry name" value="FRUCTOSE-2,6-BISPHOSPHATASE TIGAR"/>
    <property type="match status" value="1"/>
</dbReference>
<dbReference type="Gene3D" id="3.40.50.1240">
    <property type="entry name" value="Phosphoglycerate mutase-like"/>
    <property type="match status" value="1"/>
</dbReference>
<name>A0ABX1S8N6_9PSEU</name>
<dbReference type="SMART" id="SM00855">
    <property type="entry name" value="PGAM"/>
    <property type="match status" value="1"/>
</dbReference>
<dbReference type="Proteomes" id="UP000820669">
    <property type="component" value="Unassembled WGS sequence"/>
</dbReference>
<dbReference type="InterPro" id="IPR029033">
    <property type="entry name" value="His_PPase_superfam"/>
</dbReference>
<dbReference type="RefSeq" id="WP_169381377.1">
    <property type="nucleotide sequence ID" value="NZ_JAAXLA010000017.1"/>
</dbReference>
<dbReference type="CDD" id="cd07067">
    <property type="entry name" value="HP_PGM_like"/>
    <property type="match status" value="1"/>
</dbReference>
<evidence type="ECO:0000313" key="3">
    <source>
        <dbReference type="Proteomes" id="UP000820669"/>
    </source>
</evidence>
<accession>A0ABX1S8N6</accession>